<dbReference type="InterPro" id="IPR056884">
    <property type="entry name" value="NPHP3-like_N"/>
</dbReference>
<dbReference type="PANTHER" id="PTHR10039">
    <property type="entry name" value="AMELOGENIN"/>
    <property type="match status" value="1"/>
</dbReference>
<evidence type="ECO:0000256" key="1">
    <source>
        <dbReference type="ARBA" id="ARBA00022737"/>
    </source>
</evidence>
<proteinExistence type="predicted"/>
<keyword evidence="1" id="KW-0677">Repeat</keyword>
<feature type="domain" description="Nephrocystin 3-like N-terminal" evidence="2">
    <location>
        <begin position="157"/>
        <end position="233"/>
    </location>
</feature>
<gene>
    <name evidence="3" type="ORF">B0T21DRAFT_367469</name>
</gene>
<protein>
    <recommendedName>
        <fullName evidence="2">Nephrocystin 3-like N-terminal domain-containing protein</fullName>
    </recommendedName>
</protein>
<dbReference type="EMBL" id="JAUKTV010000006">
    <property type="protein sequence ID" value="KAK0736774.1"/>
    <property type="molecule type" value="Genomic_DNA"/>
</dbReference>
<dbReference type="Proteomes" id="UP001172159">
    <property type="component" value="Unassembled WGS sequence"/>
</dbReference>
<name>A0AA40ECW5_9PEZI</name>
<evidence type="ECO:0000259" key="2">
    <source>
        <dbReference type="Pfam" id="PF24883"/>
    </source>
</evidence>
<comment type="caution">
    <text evidence="3">The sequence shown here is derived from an EMBL/GenBank/DDBJ whole genome shotgun (WGS) entry which is preliminary data.</text>
</comment>
<evidence type="ECO:0000313" key="4">
    <source>
        <dbReference type="Proteomes" id="UP001172159"/>
    </source>
</evidence>
<evidence type="ECO:0000313" key="3">
    <source>
        <dbReference type="EMBL" id="KAK0736774.1"/>
    </source>
</evidence>
<dbReference type="Pfam" id="PF24883">
    <property type="entry name" value="NPHP3_N"/>
    <property type="match status" value="1"/>
</dbReference>
<dbReference type="SUPFAM" id="SSF52540">
    <property type="entry name" value="P-loop containing nucleoside triphosphate hydrolases"/>
    <property type="match status" value="1"/>
</dbReference>
<dbReference type="AlphaFoldDB" id="A0AA40ECW5"/>
<organism evidence="3 4">
    <name type="scientific">Apiosordaria backusii</name>
    <dbReference type="NCBI Taxonomy" id="314023"/>
    <lineage>
        <taxon>Eukaryota</taxon>
        <taxon>Fungi</taxon>
        <taxon>Dikarya</taxon>
        <taxon>Ascomycota</taxon>
        <taxon>Pezizomycotina</taxon>
        <taxon>Sordariomycetes</taxon>
        <taxon>Sordariomycetidae</taxon>
        <taxon>Sordariales</taxon>
        <taxon>Lasiosphaeriaceae</taxon>
        <taxon>Apiosordaria</taxon>
    </lineage>
</organism>
<sequence>MGVLSEVCKKSEIEALRSRITDHKSDIILHICDVARENINDIYGQLRKWEEVQSSRHDELLQAHTKLDRRLQLLTRSPNLAVQDLDGVCGALSDLSLNTRQYAKEGAILKSLSYKELPLRHDIIPKAHKVTLNWAFDGYADVSPETSERSNAFGNLSRWLSGPNGLFWISGKPGSGKSTLMKFVADNERTKHLLGKWSGDQPLIITAYYFTIYGTPIQRSLEGLLRSLLYKILQ</sequence>
<dbReference type="InterPro" id="IPR027417">
    <property type="entry name" value="P-loop_NTPase"/>
</dbReference>
<keyword evidence="4" id="KW-1185">Reference proteome</keyword>
<reference evidence="3" key="1">
    <citation type="submission" date="2023-06" db="EMBL/GenBank/DDBJ databases">
        <title>Genome-scale phylogeny and comparative genomics of the fungal order Sordariales.</title>
        <authorList>
            <consortium name="Lawrence Berkeley National Laboratory"/>
            <person name="Hensen N."/>
            <person name="Bonometti L."/>
            <person name="Westerberg I."/>
            <person name="Brannstrom I.O."/>
            <person name="Guillou S."/>
            <person name="Cros-Aarteil S."/>
            <person name="Calhoun S."/>
            <person name="Haridas S."/>
            <person name="Kuo A."/>
            <person name="Mondo S."/>
            <person name="Pangilinan J."/>
            <person name="Riley R."/>
            <person name="Labutti K."/>
            <person name="Andreopoulos B."/>
            <person name="Lipzen A."/>
            <person name="Chen C."/>
            <person name="Yanf M."/>
            <person name="Daum C."/>
            <person name="Ng V."/>
            <person name="Clum A."/>
            <person name="Steindorff A."/>
            <person name="Ohm R."/>
            <person name="Martin F."/>
            <person name="Silar P."/>
            <person name="Natvig D."/>
            <person name="Lalanne C."/>
            <person name="Gautier V."/>
            <person name="Ament-Velasquez S.L."/>
            <person name="Kruys A."/>
            <person name="Hutchinson M.I."/>
            <person name="Powell A.J."/>
            <person name="Barry K."/>
            <person name="Miller A.N."/>
            <person name="Grigoriev I.V."/>
            <person name="Debuchy R."/>
            <person name="Gladieux P."/>
            <person name="Thoren M.H."/>
            <person name="Johannesson H."/>
        </authorList>
    </citation>
    <scope>NUCLEOTIDE SEQUENCE</scope>
    <source>
        <strain evidence="3">CBS 540.89</strain>
    </source>
</reference>
<dbReference type="PANTHER" id="PTHR10039:SF5">
    <property type="entry name" value="NACHT DOMAIN-CONTAINING PROTEIN"/>
    <property type="match status" value="1"/>
</dbReference>
<accession>A0AA40ECW5</accession>